<evidence type="ECO:0000313" key="2">
    <source>
        <dbReference type="EMBL" id="UUI75716.1"/>
    </source>
</evidence>
<accession>A0ABY5L207</accession>
<dbReference type="EMBL" id="CP101988">
    <property type="protein sequence ID" value="UUI75716.1"/>
    <property type="molecule type" value="Genomic_DNA"/>
</dbReference>
<proteinExistence type="predicted"/>
<dbReference type="Proteomes" id="UP001316189">
    <property type="component" value="Chromosome"/>
</dbReference>
<sequence length="115" mass="11291">MTSSSTERPEGRNRSLRLVAVLLLGVAALAGPVVAGSTSAVFIDDEAVSATFSTVPDFSAPAANRSTAPASPATATATATAKPPAGPGARPGGEPASSPTPTPAAPGAEENRPRR</sequence>
<organism evidence="2 3">
    <name type="scientific">Cellulomonas chengniuliangii</name>
    <dbReference type="NCBI Taxonomy" id="2968084"/>
    <lineage>
        <taxon>Bacteria</taxon>
        <taxon>Bacillati</taxon>
        <taxon>Actinomycetota</taxon>
        <taxon>Actinomycetes</taxon>
        <taxon>Micrococcales</taxon>
        <taxon>Cellulomonadaceae</taxon>
        <taxon>Cellulomonas</taxon>
    </lineage>
</organism>
<evidence type="ECO:0000256" key="1">
    <source>
        <dbReference type="SAM" id="MobiDB-lite"/>
    </source>
</evidence>
<keyword evidence="3" id="KW-1185">Reference proteome</keyword>
<gene>
    <name evidence="2" type="ORF">NP064_01995</name>
</gene>
<dbReference type="RefSeq" id="WP_227568190.1">
    <property type="nucleotide sequence ID" value="NZ_CP101988.1"/>
</dbReference>
<evidence type="ECO:0000313" key="3">
    <source>
        <dbReference type="Proteomes" id="UP001316189"/>
    </source>
</evidence>
<reference evidence="2 3" key="1">
    <citation type="submission" date="2022-07" db="EMBL/GenBank/DDBJ databases">
        <title>Novel species in genus cellulomonas.</title>
        <authorList>
            <person name="Ye L."/>
        </authorList>
    </citation>
    <scope>NUCLEOTIDE SEQUENCE [LARGE SCALE GENOMIC DNA]</scope>
    <source>
        <strain evidence="3">zg-Y338</strain>
    </source>
</reference>
<feature type="region of interest" description="Disordered" evidence="1">
    <location>
        <begin position="57"/>
        <end position="115"/>
    </location>
</feature>
<name>A0ABY5L207_9CELL</name>
<feature type="compositionally biased region" description="Low complexity" evidence="1">
    <location>
        <begin position="59"/>
        <end position="83"/>
    </location>
</feature>
<protein>
    <submittedName>
        <fullName evidence="2">Uncharacterized protein</fullName>
    </submittedName>
</protein>